<proteinExistence type="predicted"/>
<sequence>MRVSAMNVEPLPTYSLLHVDATYSLHVMYKSIYTSRKHKLKVLSFKHNSTQAK</sequence>
<reference evidence="1" key="1">
    <citation type="submission" date="2014-12" db="EMBL/GenBank/DDBJ databases">
        <title>Insight into the proteome of Arion vulgaris.</title>
        <authorList>
            <person name="Aradska J."/>
            <person name="Bulat T."/>
            <person name="Smidak R."/>
            <person name="Sarate P."/>
            <person name="Gangsoo J."/>
            <person name="Sialana F."/>
            <person name="Bilban M."/>
            <person name="Lubec G."/>
        </authorList>
    </citation>
    <scope>NUCLEOTIDE SEQUENCE</scope>
    <source>
        <tissue evidence="1">Skin</tissue>
    </source>
</reference>
<dbReference type="AlphaFoldDB" id="A0A0B6Y6H0"/>
<dbReference type="EMBL" id="HACG01004225">
    <property type="protein sequence ID" value="CEK51090.1"/>
    <property type="molecule type" value="Transcribed_RNA"/>
</dbReference>
<accession>A0A0B6Y6H0</accession>
<feature type="non-terminal residue" evidence="1">
    <location>
        <position position="53"/>
    </location>
</feature>
<evidence type="ECO:0000313" key="1">
    <source>
        <dbReference type="EMBL" id="CEK51090.1"/>
    </source>
</evidence>
<organism evidence="1">
    <name type="scientific">Arion vulgaris</name>
    <dbReference type="NCBI Taxonomy" id="1028688"/>
    <lineage>
        <taxon>Eukaryota</taxon>
        <taxon>Metazoa</taxon>
        <taxon>Spiralia</taxon>
        <taxon>Lophotrochozoa</taxon>
        <taxon>Mollusca</taxon>
        <taxon>Gastropoda</taxon>
        <taxon>Heterobranchia</taxon>
        <taxon>Euthyneura</taxon>
        <taxon>Panpulmonata</taxon>
        <taxon>Eupulmonata</taxon>
        <taxon>Stylommatophora</taxon>
        <taxon>Helicina</taxon>
        <taxon>Arionoidea</taxon>
        <taxon>Arionidae</taxon>
        <taxon>Arion</taxon>
    </lineage>
</organism>
<name>A0A0B6Y6H0_9EUPU</name>
<gene>
    <name evidence="1" type="primary">ORF12458</name>
</gene>
<protein>
    <submittedName>
        <fullName evidence="1">Uncharacterized protein</fullName>
    </submittedName>
</protein>